<dbReference type="EMBL" id="CP017111">
    <property type="protein sequence ID" value="AOO64448.1"/>
    <property type="molecule type" value="Genomic_DNA"/>
</dbReference>
<dbReference type="SUPFAM" id="SSF55729">
    <property type="entry name" value="Acyl-CoA N-acyltransferases (Nat)"/>
    <property type="match status" value="1"/>
</dbReference>
<accession>A0A1D7THE1</accession>
<feature type="domain" description="N-acetyltransferase" evidence="4">
    <location>
        <begin position="2"/>
        <end position="149"/>
    </location>
</feature>
<evidence type="ECO:0000256" key="2">
    <source>
        <dbReference type="ARBA" id="ARBA00023315"/>
    </source>
</evidence>
<keyword evidence="3" id="KW-1133">Transmembrane helix</keyword>
<evidence type="ECO:0000259" key="4">
    <source>
        <dbReference type="PROSITE" id="PS51186"/>
    </source>
</evidence>
<protein>
    <submittedName>
        <fullName evidence="5">Putative N-acetyltransferase</fullName>
    </submittedName>
</protein>
<dbReference type="CDD" id="cd04301">
    <property type="entry name" value="NAT_SF"/>
    <property type="match status" value="1"/>
</dbReference>
<evidence type="ECO:0000313" key="5">
    <source>
        <dbReference type="EMBL" id="AOO64448.1"/>
    </source>
</evidence>
<dbReference type="Pfam" id="PF00583">
    <property type="entry name" value="Acetyltransf_1"/>
    <property type="match status" value="1"/>
</dbReference>
<proteinExistence type="predicted"/>
<organism evidence="5 6">
    <name type="scientific">Sulfurospirillum halorespirans DSM 13726</name>
    <dbReference type="NCBI Taxonomy" id="1193502"/>
    <lineage>
        <taxon>Bacteria</taxon>
        <taxon>Pseudomonadati</taxon>
        <taxon>Campylobacterota</taxon>
        <taxon>Epsilonproteobacteria</taxon>
        <taxon>Campylobacterales</taxon>
        <taxon>Sulfurospirillaceae</taxon>
        <taxon>Sulfurospirillum</taxon>
    </lineage>
</organism>
<dbReference type="STRING" id="1193502.SHALO_0665"/>
<sequence length="149" mass="16665">MFVVEEAKSSDIEHLIDLLTLLFSQEAEFTPHPELQRSGLRMILEDATIGTIFVLKEDGVILGMVSLLWTISTALGGKVAFLEDMIIAPKYRGKGCGTLLVEAAIEYAKKLTCKRITLLTDTHNHAAQHFYKRLGFDDSQMQPMRLILA</sequence>
<dbReference type="AlphaFoldDB" id="A0A1D7THE1"/>
<gene>
    <name evidence="5" type="ORF">SHALO_0665</name>
</gene>
<reference evidence="6" key="1">
    <citation type="submission" date="2016-08" db="EMBL/GenBank/DDBJ databases">
        <title>Complete genome sequence of the organohalide-respiring Epsilonproteobacterium Sulfurospirillum halorespirans.</title>
        <authorList>
            <person name="Goris T."/>
            <person name="Zimmermann J."/>
            <person name="Schenz B."/>
            <person name="Lemos M."/>
            <person name="Hackermueller J."/>
            <person name="Diekert G."/>
        </authorList>
    </citation>
    <scope>NUCLEOTIDE SEQUENCE [LARGE SCALE GENOMIC DNA]</scope>
    <source>
        <strain>DSM 13726</strain>
        <strain evidence="6">PCE-M2</strain>
    </source>
</reference>
<evidence type="ECO:0000256" key="3">
    <source>
        <dbReference type="SAM" id="Phobius"/>
    </source>
</evidence>
<keyword evidence="6" id="KW-1185">Reference proteome</keyword>
<keyword evidence="3" id="KW-0812">Transmembrane</keyword>
<dbReference type="GO" id="GO:0008080">
    <property type="term" value="F:N-acetyltransferase activity"/>
    <property type="evidence" value="ECO:0007669"/>
    <property type="project" value="TreeGrafter"/>
</dbReference>
<evidence type="ECO:0000313" key="6">
    <source>
        <dbReference type="Proteomes" id="UP000094609"/>
    </source>
</evidence>
<dbReference type="PROSITE" id="PS51186">
    <property type="entry name" value="GNAT"/>
    <property type="match status" value="1"/>
</dbReference>
<dbReference type="Gene3D" id="3.40.630.30">
    <property type="match status" value="1"/>
</dbReference>
<dbReference type="PANTHER" id="PTHR10545:SF29">
    <property type="entry name" value="GH14572P-RELATED"/>
    <property type="match status" value="1"/>
</dbReference>
<keyword evidence="1 5" id="KW-0808">Transferase</keyword>
<dbReference type="InterPro" id="IPR016181">
    <property type="entry name" value="Acyl_CoA_acyltransferase"/>
</dbReference>
<name>A0A1D7THE1_9BACT</name>
<dbReference type="InterPro" id="IPR051016">
    <property type="entry name" value="Diverse_Substrate_AcTransf"/>
</dbReference>
<feature type="transmembrane region" description="Helical" evidence="3">
    <location>
        <begin position="60"/>
        <end position="82"/>
    </location>
</feature>
<dbReference type="InterPro" id="IPR000182">
    <property type="entry name" value="GNAT_dom"/>
</dbReference>
<dbReference type="KEGG" id="shal:SHALO_0665"/>
<dbReference type="RefSeq" id="WP_069477360.1">
    <property type="nucleotide sequence ID" value="NZ_CP017111.1"/>
</dbReference>
<dbReference type="PATRIC" id="fig|1193502.14.peg.669"/>
<dbReference type="Proteomes" id="UP000094609">
    <property type="component" value="Chromosome"/>
</dbReference>
<dbReference type="PANTHER" id="PTHR10545">
    <property type="entry name" value="DIAMINE N-ACETYLTRANSFERASE"/>
    <property type="match status" value="1"/>
</dbReference>
<keyword evidence="2" id="KW-0012">Acyltransferase</keyword>
<evidence type="ECO:0000256" key="1">
    <source>
        <dbReference type="ARBA" id="ARBA00022679"/>
    </source>
</evidence>
<keyword evidence="3" id="KW-0472">Membrane</keyword>